<dbReference type="EMBL" id="JBHSON010000001">
    <property type="protein sequence ID" value="MFC5744223.1"/>
    <property type="molecule type" value="Genomic_DNA"/>
</dbReference>
<comment type="caution">
    <text evidence="2">The sequence shown here is derived from an EMBL/GenBank/DDBJ whole genome shotgun (WGS) entry which is preliminary data.</text>
</comment>
<organism evidence="2 3">
    <name type="scientific">Actinomadura rugatobispora</name>
    <dbReference type="NCBI Taxonomy" id="1994"/>
    <lineage>
        <taxon>Bacteria</taxon>
        <taxon>Bacillati</taxon>
        <taxon>Actinomycetota</taxon>
        <taxon>Actinomycetes</taxon>
        <taxon>Streptosporangiales</taxon>
        <taxon>Thermomonosporaceae</taxon>
        <taxon>Actinomadura</taxon>
    </lineage>
</organism>
<evidence type="ECO:0000313" key="2">
    <source>
        <dbReference type="EMBL" id="MFC5744223.1"/>
    </source>
</evidence>
<keyword evidence="1" id="KW-1133">Transmembrane helix</keyword>
<proteinExistence type="predicted"/>
<gene>
    <name evidence="2" type="ORF">ACFPZN_01205</name>
</gene>
<name>A0ABW0ZPA9_9ACTN</name>
<reference evidence="3" key="1">
    <citation type="journal article" date="2019" name="Int. J. Syst. Evol. Microbiol.">
        <title>The Global Catalogue of Microorganisms (GCM) 10K type strain sequencing project: providing services to taxonomists for standard genome sequencing and annotation.</title>
        <authorList>
            <consortium name="The Broad Institute Genomics Platform"/>
            <consortium name="The Broad Institute Genome Sequencing Center for Infectious Disease"/>
            <person name="Wu L."/>
            <person name="Ma J."/>
        </authorList>
    </citation>
    <scope>NUCLEOTIDE SEQUENCE [LARGE SCALE GENOMIC DNA]</scope>
    <source>
        <strain evidence="3">KCTC 42087</strain>
    </source>
</reference>
<feature type="transmembrane region" description="Helical" evidence="1">
    <location>
        <begin position="22"/>
        <end position="41"/>
    </location>
</feature>
<evidence type="ECO:0000256" key="1">
    <source>
        <dbReference type="SAM" id="Phobius"/>
    </source>
</evidence>
<keyword evidence="1" id="KW-0812">Transmembrane</keyword>
<evidence type="ECO:0000313" key="3">
    <source>
        <dbReference type="Proteomes" id="UP001596074"/>
    </source>
</evidence>
<feature type="transmembrane region" description="Helical" evidence="1">
    <location>
        <begin position="101"/>
        <end position="124"/>
    </location>
</feature>
<keyword evidence="1" id="KW-0472">Membrane</keyword>
<dbReference type="Proteomes" id="UP001596074">
    <property type="component" value="Unassembled WGS sequence"/>
</dbReference>
<accession>A0ABW0ZPA9</accession>
<protein>
    <submittedName>
        <fullName evidence="2">Uncharacterized protein</fullName>
    </submittedName>
</protein>
<feature type="transmembrane region" description="Helical" evidence="1">
    <location>
        <begin position="61"/>
        <end position="89"/>
    </location>
</feature>
<keyword evidence="3" id="KW-1185">Reference proteome</keyword>
<dbReference type="RefSeq" id="WP_378279180.1">
    <property type="nucleotide sequence ID" value="NZ_JBHSON010000001.1"/>
</dbReference>
<sequence>MTTNRGAPTWPVHRKRKWGGRVVAFFLLAGIGAAIVSYLAIGGSWRICESGPGPGGAFVMNFLGIVGFLVMPPLAALCGALAVAAHALLSRSTRLRRFENTVPTLITVAGIIMLIALVVLWIAWGSPPDGYCDKPLG</sequence>